<reference evidence="1" key="1">
    <citation type="submission" date="2021-03" db="EMBL/GenBank/DDBJ databases">
        <title>Draft genome sequence of rust myrtle Austropuccinia psidii MF-1, a brazilian biotype.</title>
        <authorList>
            <person name="Quecine M.C."/>
            <person name="Pachon D.M.R."/>
            <person name="Bonatelli M.L."/>
            <person name="Correr F.H."/>
            <person name="Franceschini L.M."/>
            <person name="Leite T.F."/>
            <person name="Margarido G.R.A."/>
            <person name="Almeida C.A."/>
            <person name="Ferrarezi J.A."/>
            <person name="Labate C.A."/>
        </authorList>
    </citation>
    <scope>NUCLEOTIDE SEQUENCE</scope>
    <source>
        <strain evidence="1">MF-1</strain>
    </source>
</reference>
<sequence>MQIIQEKKYLKTSIDVELCKFDAKLKKITLDIDDFKKNDRASAEWHKLTTARLESISNKCDRIESKSQVQDDGMADLSIANINDQLKILKNDVLEIFNNTNLFSTNLARSDSERKKLKNYIIAHVDQIHKNYEPNLPMARHYTPLNKENLSVKEILTPF</sequence>
<organism evidence="1 2">
    <name type="scientific">Austropuccinia psidii MF-1</name>
    <dbReference type="NCBI Taxonomy" id="1389203"/>
    <lineage>
        <taxon>Eukaryota</taxon>
        <taxon>Fungi</taxon>
        <taxon>Dikarya</taxon>
        <taxon>Basidiomycota</taxon>
        <taxon>Pucciniomycotina</taxon>
        <taxon>Pucciniomycetes</taxon>
        <taxon>Pucciniales</taxon>
        <taxon>Sphaerophragmiaceae</taxon>
        <taxon>Austropuccinia</taxon>
    </lineage>
</organism>
<evidence type="ECO:0000313" key="2">
    <source>
        <dbReference type="Proteomes" id="UP000765509"/>
    </source>
</evidence>
<gene>
    <name evidence="1" type="ORF">O181_104386</name>
</gene>
<protein>
    <submittedName>
        <fullName evidence="1">Uncharacterized protein</fullName>
    </submittedName>
</protein>
<evidence type="ECO:0000313" key="1">
    <source>
        <dbReference type="EMBL" id="MBW0564671.1"/>
    </source>
</evidence>
<dbReference type="AlphaFoldDB" id="A0A9Q3JMH8"/>
<keyword evidence="2" id="KW-1185">Reference proteome</keyword>
<accession>A0A9Q3JMH8</accession>
<name>A0A9Q3JMH8_9BASI</name>
<comment type="caution">
    <text evidence="1">The sequence shown here is derived from an EMBL/GenBank/DDBJ whole genome shotgun (WGS) entry which is preliminary data.</text>
</comment>
<proteinExistence type="predicted"/>
<dbReference type="EMBL" id="AVOT02076169">
    <property type="protein sequence ID" value="MBW0564671.1"/>
    <property type="molecule type" value="Genomic_DNA"/>
</dbReference>
<dbReference type="Proteomes" id="UP000765509">
    <property type="component" value="Unassembled WGS sequence"/>
</dbReference>